<dbReference type="Gene3D" id="1.20.1480.30">
    <property type="entry name" value="Designed four-helix bundle protein"/>
    <property type="match status" value="1"/>
</dbReference>
<dbReference type="AlphaFoldDB" id="A0A1Y2FL42"/>
<accession>A0A1Y2FL42</accession>
<comment type="caution">
    <text evidence="2">The sequence shown here is derived from an EMBL/GenBank/DDBJ whole genome shotgun (WGS) entry which is preliminary data.</text>
</comment>
<protein>
    <submittedName>
        <fullName evidence="2">Uncharacterized protein</fullName>
    </submittedName>
</protein>
<gene>
    <name evidence="2" type="ORF">LY90DRAFT_697277</name>
</gene>
<keyword evidence="1" id="KW-0175">Coiled coil</keyword>
<dbReference type="EMBL" id="MCOG01000006">
    <property type="protein sequence ID" value="ORY84064.1"/>
    <property type="molecule type" value="Genomic_DNA"/>
</dbReference>
<proteinExistence type="predicted"/>
<evidence type="ECO:0000256" key="1">
    <source>
        <dbReference type="SAM" id="Coils"/>
    </source>
</evidence>
<keyword evidence="3" id="KW-1185">Reference proteome</keyword>
<evidence type="ECO:0000313" key="3">
    <source>
        <dbReference type="Proteomes" id="UP000193920"/>
    </source>
</evidence>
<dbReference type="Proteomes" id="UP000193920">
    <property type="component" value="Unassembled WGS sequence"/>
</dbReference>
<organism evidence="2 3">
    <name type="scientific">Neocallimastix californiae</name>
    <dbReference type="NCBI Taxonomy" id="1754190"/>
    <lineage>
        <taxon>Eukaryota</taxon>
        <taxon>Fungi</taxon>
        <taxon>Fungi incertae sedis</taxon>
        <taxon>Chytridiomycota</taxon>
        <taxon>Chytridiomycota incertae sedis</taxon>
        <taxon>Neocallimastigomycetes</taxon>
        <taxon>Neocallimastigales</taxon>
        <taxon>Neocallimastigaceae</taxon>
        <taxon>Neocallimastix</taxon>
    </lineage>
</organism>
<sequence>MELDNDNDIRNENIEYNHSDNEYLYDSDISTENFENDDNNNNNIENTKYFIEKKTEKISDQNYDDIFKSIFGNDKHKNITKQFLRDIIDIEIEDSDELIFKNAEIKNENQYIKKEKSPVVDINIEINKKKTKKVKKKILNNKNNNNNNNKENSNNNYSFIEKEETLTFEETIIVEIQVYRDKNFLNRCLYNSTMAFRNLYERGDQYADNGRVYSVNILYNNLFEPNKFNRNGKNNKDNNSENIKNNESFVNNEKNQSDDTNNFFNNVQFMSPINKEFDIPEFQMFLIELKKFNINNFDEKNNKNLWAAFFKIIDYEYKEINEKNDLSIKNNLTPELENKLIKIPEIKEAIKIYREKIWKEKIIIDLECRKNNDETIKQKDEDIKKLKEDVKKKDEDLKGFKEDEYVKKKDEDLKELKEDVKKKDEDLKELKEDVKKKDEDLKELKEYVKKKDEDLKELKEDIKKRMKI</sequence>
<feature type="coiled-coil region" evidence="1">
    <location>
        <begin position="369"/>
        <end position="461"/>
    </location>
</feature>
<dbReference type="STRING" id="1754190.A0A1Y2FL42"/>
<evidence type="ECO:0000313" key="2">
    <source>
        <dbReference type="EMBL" id="ORY84064.1"/>
    </source>
</evidence>
<reference evidence="2 3" key="1">
    <citation type="submission" date="2016-08" db="EMBL/GenBank/DDBJ databases">
        <title>A Parts List for Fungal Cellulosomes Revealed by Comparative Genomics.</title>
        <authorList>
            <consortium name="DOE Joint Genome Institute"/>
            <person name="Haitjema C.H."/>
            <person name="Gilmore S.P."/>
            <person name="Henske J.K."/>
            <person name="Solomon K.V."/>
            <person name="De Groot R."/>
            <person name="Kuo A."/>
            <person name="Mondo S.J."/>
            <person name="Salamov A.A."/>
            <person name="Labutti K."/>
            <person name="Zhao Z."/>
            <person name="Chiniquy J."/>
            <person name="Barry K."/>
            <person name="Brewer H.M."/>
            <person name="Purvine S.O."/>
            <person name="Wright A.T."/>
            <person name="Boxma B."/>
            <person name="Van Alen T."/>
            <person name="Hackstein J.H."/>
            <person name="Baker S.E."/>
            <person name="Grigoriev I.V."/>
            <person name="O'Malley M.A."/>
        </authorList>
    </citation>
    <scope>NUCLEOTIDE SEQUENCE [LARGE SCALE GENOMIC DNA]</scope>
    <source>
        <strain evidence="2 3">G1</strain>
    </source>
</reference>
<name>A0A1Y2FL42_9FUNG</name>